<keyword evidence="2" id="KW-1185">Reference proteome</keyword>
<comment type="caution">
    <text evidence="1">The sequence shown here is derived from an EMBL/GenBank/DDBJ whole genome shotgun (WGS) entry which is preliminary data.</text>
</comment>
<proteinExistence type="predicted"/>
<dbReference type="AlphaFoldDB" id="A0A392TLU9"/>
<feature type="non-terminal residue" evidence="1">
    <location>
        <position position="1"/>
    </location>
</feature>
<protein>
    <submittedName>
        <fullName evidence="1">Uncharacterized protein</fullName>
    </submittedName>
</protein>
<accession>A0A392TLU9</accession>
<evidence type="ECO:0000313" key="2">
    <source>
        <dbReference type="Proteomes" id="UP000265520"/>
    </source>
</evidence>
<dbReference type="EMBL" id="LXQA010602228">
    <property type="protein sequence ID" value="MCI61574.1"/>
    <property type="molecule type" value="Genomic_DNA"/>
</dbReference>
<organism evidence="1 2">
    <name type="scientific">Trifolium medium</name>
    <dbReference type="NCBI Taxonomy" id="97028"/>
    <lineage>
        <taxon>Eukaryota</taxon>
        <taxon>Viridiplantae</taxon>
        <taxon>Streptophyta</taxon>
        <taxon>Embryophyta</taxon>
        <taxon>Tracheophyta</taxon>
        <taxon>Spermatophyta</taxon>
        <taxon>Magnoliopsida</taxon>
        <taxon>eudicotyledons</taxon>
        <taxon>Gunneridae</taxon>
        <taxon>Pentapetalae</taxon>
        <taxon>rosids</taxon>
        <taxon>fabids</taxon>
        <taxon>Fabales</taxon>
        <taxon>Fabaceae</taxon>
        <taxon>Papilionoideae</taxon>
        <taxon>50 kb inversion clade</taxon>
        <taxon>NPAAA clade</taxon>
        <taxon>Hologalegina</taxon>
        <taxon>IRL clade</taxon>
        <taxon>Trifolieae</taxon>
        <taxon>Trifolium</taxon>
    </lineage>
</organism>
<evidence type="ECO:0000313" key="1">
    <source>
        <dbReference type="EMBL" id="MCI61574.1"/>
    </source>
</evidence>
<reference evidence="1 2" key="1">
    <citation type="journal article" date="2018" name="Front. Plant Sci.">
        <title>Red Clover (Trifolium pratense) and Zigzag Clover (T. medium) - A Picture of Genomic Similarities and Differences.</title>
        <authorList>
            <person name="Dluhosova J."/>
            <person name="Istvanek J."/>
            <person name="Nedelnik J."/>
            <person name="Repkova J."/>
        </authorList>
    </citation>
    <scope>NUCLEOTIDE SEQUENCE [LARGE SCALE GENOMIC DNA]</scope>
    <source>
        <strain evidence="2">cv. 10/8</strain>
        <tissue evidence="1">Leaf</tissue>
    </source>
</reference>
<sequence length="45" mass="4676">VKIEALPWDVEGIHGGFGGRNCVGGGNCVQEDEQGGGYVIVFPSQ</sequence>
<dbReference type="Proteomes" id="UP000265520">
    <property type="component" value="Unassembled WGS sequence"/>
</dbReference>
<name>A0A392TLU9_9FABA</name>